<evidence type="ECO:0000313" key="12">
    <source>
        <dbReference type="Proteomes" id="UP000554054"/>
    </source>
</evidence>
<dbReference type="PANTHER" id="PTHR11056">
    <property type="entry name" value="HOMOGENTISATE 1,2-DIOXYGENASE"/>
    <property type="match status" value="1"/>
</dbReference>
<dbReference type="GO" id="GO:0046872">
    <property type="term" value="F:metal ion binding"/>
    <property type="evidence" value="ECO:0007669"/>
    <property type="project" value="UniProtKB-KW"/>
</dbReference>
<organism evidence="11 12">
    <name type="scientific">Janibacter cremeus</name>
    <dbReference type="NCBI Taxonomy" id="1285192"/>
    <lineage>
        <taxon>Bacteria</taxon>
        <taxon>Bacillati</taxon>
        <taxon>Actinomycetota</taxon>
        <taxon>Actinomycetes</taxon>
        <taxon>Micrococcales</taxon>
        <taxon>Intrasporangiaceae</taxon>
        <taxon>Janibacter</taxon>
    </lineage>
</organism>
<comment type="similarity">
    <text evidence="2">Belongs to the homogentisate dioxygenase family.</text>
</comment>
<reference evidence="11 12" key="1">
    <citation type="submission" date="2020-07" db="EMBL/GenBank/DDBJ databases">
        <title>Sequencing the genomes of 1000 actinobacteria strains.</title>
        <authorList>
            <person name="Klenk H.-P."/>
        </authorList>
    </citation>
    <scope>NUCLEOTIDE SEQUENCE [LARGE SCALE GENOMIC DNA]</scope>
    <source>
        <strain evidence="11 12">DSM 26154</strain>
    </source>
</reference>
<protein>
    <submittedName>
        <fullName evidence="11">Homogentisate 1,2-dioxygenase</fullName>
        <ecNumber evidence="11">1.13.11.5</ecNumber>
    </submittedName>
</protein>
<evidence type="ECO:0000256" key="4">
    <source>
        <dbReference type="ARBA" id="ARBA00022964"/>
    </source>
</evidence>
<keyword evidence="3 8" id="KW-0479">Metal-binding</keyword>
<dbReference type="AlphaFoldDB" id="A0A852VTR9"/>
<dbReference type="EMBL" id="JACCAE010000001">
    <property type="protein sequence ID" value="NYF96971.1"/>
    <property type="molecule type" value="Genomic_DNA"/>
</dbReference>
<dbReference type="Gene3D" id="2.60.120.10">
    <property type="entry name" value="Jelly Rolls"/>
    <property type="match status" value="2"/>
</dbReference>
<comment type="cofactor">
    <cofactor evidence="1 8">
        <name>Fe cation</name>
        <dbReference type="ChEBI" id="CHEBI:24875"/>
    </cofactor>
</comment>
<dbReference type="RefSeq" id="WP_185989960.1">
    <property type="nucleotide sequence ID" value="NZ_JACCAE010000001.1"/>
</dbReference>
<evidence type="ECO:0000256" key="3">
    <source>
        <dbReference type="ARBA" id="ARBA00022723"/>
    </source>
</evidence>
<feature type="domain" description="Homogentisate 1,2-dioxygenase N-terminal" evidence="10">
    <location>
        <begin position="89"/>
        <end position="260"/>
    </location>
</feature>
<dbReference type="Pfam" id="PF04209">
    <property type="entry name" value="HgmA_C"/>
    <property type="match status" value="1"/>
</dbReference>
<feature type="active site" description="Proton acceptor" evidence="7">
    <location>
        <position position="272"/>
    </location>
</feature>
<evidence type="ECO:0000259" key="10">
    <source>
        <dbReference type="Pfam" id="PF20510"/>
    </source>
</evidence>
<dbReference type="Proteomes" id="UP000554054">
    <property type="component" value="Unassembled WGS sequence"/>
</dbReference>
<keyword evidence="6 8" id="KW-0408">Iron</keyword>
<proteinExistence type="inferred from homology"/>
<dbReference type="Pfam" id="PF20510">
    <property type="entry name" value="HgmA_N"/>
    <property type="match status" value="1"/>
</dbReference>
<dbReference type="EC" id="1.13.11.5" evidence="11"/>
<evidence type="ECO:0000256" key="8">
    <source>
        <dbReference type="PIRSR" id="PIRSR605708-2"/>
    </source>
</evidence>
<evidence type="ECO:0000256" key="7">
    <source>
        <dbReference type="PIRSR" id="PIRSR605708-1"/>
    </source>
</evidence>
<feature type="domain" description="Homogentisate 1,2-dioxygenase C-terminal" evidence="9">
    <location>
        <begin position="285"/>
        <end position="395"/>
    </location>
</feature>
<dbReference type="InterPro" id="IPR011051">
    <property type="entry name" value="RmlC_Cupin_sf"/>
</dbReference>
<gene>
    <name evidence="11" type="ORF">BJY20_000363</name>
</gene>
<dbReference type="GO" id="GO:0006559">
    <property type="term" value="P:L-phenylalanine catabolic process"/>
    <property type="evidence" value="ECO:0007669"/>
    <property type="project" value="InterPro"/>
</dbReference>
<dbReference type="CDD" id="cd02208">
    <property type="entry name" value="cupin_RmlC-like"/>
    <property type="match status" value="1"/>
</dbReference>
<comment type="caution">
    <text evidence="11">The sequence shown here is derived from an EMBL/GenBank/DDBJ whole genome shotgun (WGS) entry which is preliminary data.</text>
</comment>
<sequence length="406" mass="44956">MAHYRQIGPVPQQRHTLFKDEDGSILSEELMGEEGFSSDSSLLYHRHIPSAIVGAREWVLPDQSLVANQPLLPRHLKLHDLFTDEEAAATDAVTGRRLVLGNGDVRISYAVVGATSPLYKNAIGDECVYVERGSALVETQFGALEAAEGDYVIIPRATIHRWVLREGETARLYVIEANSHIAPPKRYLSRYGQFLEHSPYCERDLHGPTEPLLRQESDVDVYIKHRGRGEGGIAGTVHTVPDHPFDVVGWDGCLYPYTFNIRDYMPITGKVHQPPPVHQVFEGNNFVICNFLPRKVDYHELAVPVPYYHSNVDSDEIMFYVDGDYEARKGSGIGKGSISIHPGGHNHGPQPGAVEAALGVEYFDETAVMVDTFRPLDLGPAARATDDGKYASSWSGGRWLGGRTDA</sequence>
<evidence type="ECO:0000259" key="9">
    <source>
        <dbReference type="Pfam" id="PF04209"/>
    </source>
</evidence>
<dbReference type="GO" id="GO:0006570">
    <property type="term" value="P:tyrosine metabolic process"/>
    <property type="evidence" value="ECO:0007669"/>
    <property type="project" value="InterPro"/>
</dbReference>
<feature type="binding site" evidence="8">
    <location>
        <position position="316"/>
    </location>
    <ligand>
        <name>Fe cation</name>
        <dbReference type="ChEBI" id="CHEBI:24875"/>
    </ligand>
</feature>
<feature type="binding site" evidence="8">
    <location>
        <position position="347"/>
    </location>
    <ligand>
        <name>Fe cation</name>
        <dbReference type="ChEBI" id="CHEBI:24875"/>
    </ligand>
</feature>
<evidence type="ECO:0000256" key="5">
    <source>
        <dbReference type="ARBA" id="ARBA00023002"/>
    </source>
</evidence>
<dbReference type="InterPro" id="IPR005708">
    <property type="entry name" value="Homogentis_dOase"/>
</dbReference>
<feature type="binding site" evidence="8">
    <location>
        <position position="325"/>
    </location>
    <ligand>
        <name>homogentisate</name>
        <dbReference type="ChEBI" id="CHEBI:16169"/>
    </ligand>
</feature>
<evidence type="ECO:0000256" key="1">
    <source>
        <dbReference type="ARBA" id="ARBA00001962"/>
    </source>
</evidence>
<name>A0A852VTR9_9MICO</name>
<keyword evidence="12" id="KW-1185">Reference proteome</keyword>
<keyword evidence="4 11" id="KW-0223">Dioxygenase</keyword>
<keyword evidence="5 11" id="KW-0560">Oxidoreductase</keyword>
<dbReference type="InterPro" id="IPR046452">
    <property type="entry name" value="HgmA_N"/>
</dbReference>
<evidence type="ECO:0000256" key="2">
    <source>
        <dbReference type="ARBA" id="ARBA00007757"/>
    </source>
</evidence>
<dbReference type="InterPro" id="IPR014710">
    <property type="entry name" value="RmlC-like_jellyroll"/>
</dbReference>
<dbReference type="GO" id="GO:0004411">
    <property type="term" value="F:homogentisate 1,2-dioxygenase activity"/>
    <property type="evidence" value="ECO:0007669"/>
    <property type="project" value="UniProtKB-EC"/>
</dbReference>
<dbReference type="InterPro" id="IPR046451">
    <property type="entry name" value="HgmA_C"/>
</dbReference>
<feature type="binding site" evidence="8">
    <location>
        <position position="347"/>
    </location>
    <ligand>
        <name>homogentisate</name>
        <dbReference type="ChEBI" id="CHEBI:16169"/>
    </ligand>
</feature>
<dbReference type="GO" id="GO:0005737">
    <property type="term" value="C:cytoplasm"/>
    <property type="evidence" value="ECO:0007669"/>
    <property type="project" value="TreeGrafter"/>
</dbReference>
<evidence type="ECO:0000313" key="11">
    <source>
        <dbReference type="EMBL" id="NYF96971.1"/>
    </source>
</evidence>
<evidence type="ECO:0000256" key="6">
    <source>
        <dbReference type="ARBA" id="ARBA00023004"/>
    </source>
</evidence>
<feature type="binding site" evidence="8">
    <location>
        <position position="309"/>
    </location>
    <ligand>
        <name>Fe cation</name>
        <dbReference type="ChEBI" id="CHEBI:24875"/>
    </ligand>
</feature>
<dbReference type="PANTHER" id="PTHR11056:SF0">
    <property type="entry name" value="HOMOGENTISATE 1,2-DIOXYGENASE"/>
    <property type="match status" value="1"/>
</dbReference>
<dbReference type="SUPFAM" id="SSF51182">
    <property type="entry name" value="RmlC-like cupins"/>
    <property type="match status" value="1"/>
</dbReference>
<accession>A0A852VTR9</accession>